<evidence type="ECO:0000313" key="2">
    <source>
        <dbReference type="EMBL" id="QYS99040.1"/>
    </source>
</evidence>
<organism evidence="2 3">
    <name type="scientific">Trichoderma simmonsii</name>
    <dbReference type="NCBI Taxonomy" id="1491479"/>
    <lineage>
        <taxon>Eukaryota</taxon>
        <taxon>Fungi</taxon>
        <taxon>Dikarya</taxon>
        <taxon>Ascomycota</taxon>
        <taxon>Pezizomycotina</taxon>
        <taxon>Sordariomycetes</taxon>
        <taxon>Hypocreomycetidae</taxon>
        <taxon>Hypocreales</taxon>
        <taxon>Hypocreaceae</taxon>
        <taxon>Trichoderma</taxon>
    </lineage>
</organism>
<proteinExistence type="predicted"/>
<dbReference type="Proteomes" id="UP000826661">
    <property type="component" value="Chromosome III"/>
</dbReference>
<dbReference type="AlphaFoldDB" id="A0A8G0LG66"/>
<protein>
    <submittedName>
        <fullName evidence="2">Uncharacterized protein</fullName>
    </submittedName>
</protein>
<name>A0A8G0LG66_9HYPO</name>
<sequence>MGIHEATPLPQLVNTLRQGCLALSRTCVRYNKRLEWLHSRKRKSARFSDDHTTRLGVRVTLRRTESVHEDFIGSCLHPVTKSTCFQIRLQHVRVPIRQQYIHDPIKKVDSLAEEYSLHRSNPHDEAYWHDHPHLLIYCLTSVGKIRVYMHAETSSGFKSNARSKKENQCQYLHAPQPRGSTRA</sequence>
<reference evidence="2 3" key="1">
    <citation type="journal article" date="2021" name="BMC Genomics">
        <title>Telomere-to-telomere genome assembly of asparaginase-producing Trichoderma simmonsii.</title>
        <authorList>
            <person name="Chung D."/>
            <person name="Kwon Y.M."/>
            <person name="Yang Y."/>
        </authorList>
    </citation>
    <scope>NUCLEOTIDE SEQUENCE [LARGE SCALE GENOMIC DNA]</scope>
    <source>
        <strain evidence="2 3">GH-Sj1</strain>
    </source>
</reference>
<keyword evidence="3" id="KW-1185">Reference proteome</keyword>
<evidence type="ECO:0000313" key="3">
    <source>
        <dbReference type="Proteomes" id="UP000826661"/>
    </source>
</evidence>
<evidence type="ECO:0000256" key="1">
    <source>
        <dbReference type="SAM" id="MobiDB-lite"/>
    </source>
</evidence>
<accession>A0A8G0LG66</accession>
<feature type="region of interest" description="Disordered" evidence="1">
    <location>
        <begin position="156"/>
        <end position="183"/>
    </location>
</feature>
<gene>
    <name evidence="2" type="ORF">H0G86_006189</name>
</gene>
<dbReference type="EMBL" id="CP075866">
    <property type="protein sequence ID" value="QYS99040.1"/>
    <property type="molecule type" value="Genomic_DNA"/>
</dbReference>